<protein>
    <submittedName>
        <fullName evidence="7">Cobalt transport protein</fullName>
    </submittedName>
</protein>
<keyword evidence="4 6" id="KW-1133">Transmembrane helix</keyword>
<dbReference type="RefSeq" id="WP_004617128.1">
    <property type="nucleotide sequence ID" value="NZ_ACXX02000002.1"/>
</dbReference>
<dbReference type="AlphaFoldDB" id="F1T964"/>
<evidence type="ECO:0000256" key="2">
    <source>
        <dbReference type="ARBA" id="ARBA00022475"/>
    </source>
</evidence>
<keyword evidence="3 6" id="KW-0812">Transmembrane</keyword>
<organism evidence="7 8">
    <name type="scientific">Ruminiclostridium papyrosolvens DSM 2782</name>
    <dbReference type="NCBI Taxonomy" id="588581"/>
    <lineage>
        <taxon>Bacteria</taxon>
        <taxon>Bacillati</taxon>
        <taxon>Bacillota</taxon>
        <taxon>Clostridia</taxon>
        <taxon>Eubacteriales</taxon>
        <taxon>Oscillospiraceae</taxon>
        <taxon>Ruminiclostridium</taxon>
    </lineage>
</organism>
<evidence type="ECO:0000256" key="3">
    <source>
        <dbReference type="ARBA" id="ARBA00022692"/>
    </source>
</evidence>
<dbReference type="STRING" id="588581.Cpap_3475"/>
<keyword evidence="8" id="KW-1185">Reference proteome</keyword>
<evidence type="ECO:0000256" key="5">
    <source>
        <dbReference type="ARBA" id="ARBA00023136"/>
    </source>
</evidence>
<keyword evidence="5 6" id="KW-0472">Membrane</keyword>
<dbReference type="GO" id="GO:0005886">
    <property type="term" value="C:plasma membrane"/>
    <property type="evidence" value="ECO:0007669"/>
    <property type="project" value="UniProtKB-ARBA"/>
</dbReference>
<name>F1T964_9FIRM</name>
<evidence type="ECO:0000256" key="4">
    <source>
        <dbReference type="ARBA" id="ARBA00022989"/>
    </source>
</evidence>
<accession>F1T964</accession>
<evidence type="ECO:0000313" key="8">
    <source>
        <dbReference type="Proteomes" id="UP000003860"/>
    </source>
</evidence>
<evidence type="ECO:0000313" key="7">
    <source>
        <dbReference type="EMBL" id="EGD49046.1"/>
    </source>
</evidence>
<dbReference type="CDD" id="cd16914">
    <property type="entry name" value="EcfT"/>
    <property type="match status" value="1"/>
</dbReference>
<sequence length="273" mass="31034">MNNTQDLAGGNMPEWLLTENVYVPKSDKDTFINKSILSLLSLISRIRSQGGYNKETLKVSAVLKVALTFFLILFLSLSRSFTFIVIVNVYLLSVLSMMRAEDIIKILKAGFVVAAFTFVILLPAAFWGNYYSIKMITPKVFATVMAVNIISHSTKWNNITNALKAFFIPDIFILVLDITIKYILLLGEFSLNMLYALKLRSVGKNSSKYTALSGIVGIMFIKSKEMSEDMYSAMECRGFTGEYKVNRRFKITFYDIIYIAINTIIAFLFFYIK</sequence>
<reference evidence="7" key="2">
    <citation type="submission" date="2011-01" db="EMBL/GenBank/DDBJ databases">
        <title>The Non-contiguous Finished genome of Clostridium papyrosolvens.</title>
        <authorList>
            <person name="Lucas S."/>
            <person name="Copeland A."/>
            <person name="Lapidus A."/>
            <person name="Cheng J.-F."/>
            <person name="Goodwin L."/>
            <person name="Pitluck S."/>
            <person name="Misra M."/>
            <person name="Chertkov O."/>
            <person name="Detter J.C."/>
            <person name="Han C."/>
            <person name="Tapia R."/>
            <person name="Land M."/>
            <person name="Hauser L."/>
            <person name="Kyrpides N."/>
            <person name="Ivanova N."/>
            <person name="Pagani I."/>
            <person name="Mouttaki H."/>
            <person name="He Z."/>
            <person name="Zhou J."/>
            <person name="Hemme C.L."/>
            <person name="Woyke T."/>
        </authorList>
    </citation>
    <scope>NUCLEOTIDE SEQUENCE [LARGE SCALE GENOMIC DNA]</scope>
    <source>
        <strain evidence="7">DSM 2782</strain>
    </source>
</reference>
<evidence type="ECO:0000256" key="1">
    <source>
        <dbReference type="ARBA" id="ARBA00004141"/>
    </source>
</evidence>
<gene>
    <name evidence="7" type="ORF">Cpap_3475</name>
</gene>
<feature type="transmembrane region" description="Helical" evidence="6">
    <location>
        <begin position="166"/>
        <end position="186"/>
    </location>
</feature>
<dbReference type="PANTHER" id="PTHR34857">
    <property type="entry name" value="SLL0384 PROTEIN"/>
    <property type="match status" value="1"/>
</dbReference>
<feature type="transmembrane region" description="Helical" evidence="6">
    <location>
        <begin position="253"/>
        <end position="272"/>
    </location>
</feature>
<evidence type="ECO:0000256" key="6">
    <source>
        <dbReference type="SAM" id="Phobius"/>
    </source>
</evidence>
<dbReference type="eggNOG" id="COG0619">
    <property type="taxonomic scope" value="Bacteria"/>
</dbReference>
<comment type="subcellular location">
    <subcellularLocation>
        <location evidence="1">Membrane</location>
        <topology evidence="1">Multi-pass membrane protein</topology>
    </subcellularLocation>
</comment>
<proteinExistence type="predicted"/>
<dbReference type="InterPro" id="IPR051611">
    <property type="entry name" value="ECF_transporter_component"/>
</dbReference>
<keyword evidence="2" id="KW-1003">Cell membrane</keyword>
<feature type="transmembrane region" description="Helical" evidence="6">
    <location>
        <begin position="110"/>
        <end position="130"/>
    </location>
</feature>
<dbReference type="PANTHER" id="PTHR34857:SF2">
    <property type="entry name" value="SLL0384 PROTEIN"/>
    <property type="match status" value="1"/>
</dbReference>
<dbReference type="Pfam" id="PF02361">
    <property type="entry name" value="CbiQ"/>
    <property type="match status" value="1"/>
</dbReference>
<reference evidence="7" key="1">
    <citation type="submission" date="2009-07" db="EMBL/GenBank/DDBJ databases">
        <authorList>
            <consortium name="US DOE Joint Genome Institute (JGI-PGF)"/>
            <person name="Lucas S."/>
            <person name="Copeland A."/>
            <person name="Lapidus A."/>
            <person name="Glavina del Rio T."/>
            <person name="Tice H."/>
            <person name="Bruce D."/>
            <person name="Goodwin L."/>
            <person name="Pitluck S."/>
            <person name="Larimer F."/>
            <person name="Land M.L."/>
            <person name="Mouttaki H."/>
            <person name="He Z."/>
            <person name="Zhou J."/>
            <person name="Hemme C.L."/>
        </authorList>
    </citation>
    <scope>NUCLEOTIDE SEQUENCE [LARGE SCALE GENOMIC DNA]</scope>
    <source>
        <strain evidence="7">DSM 2782</strain>
    </source>
</reference>
<comment type="caution">
    <text evidence="7">The sequence shown here is derived from an EMBL/GenBank/DDBJ whole genome shotgun (WGS) entry which is preliminary data.</text>
</comment>
<dbReference type="Proteomes" id="UP000003860">
    <property type="component" value="Unassembled WGS sequence"/>
</dbReference>
<dbReference type="InterPro" id="IPR003339">
    <property type="entry name" value="ABC/ECF_trnsptr_transmembrane"/>
</dbReference>
<dbReference type="EMBL" id="ACXX02000002">
    <property type="protein sequence ID" value="EGD49046.1"/>
    <property type="molecule type" value="Genomic_DNA"/>
</dbReference>